<dbReference type="Proteomes" id="UP000309038">
    <property type="component" value="Unassembled WGS sequence"/>
</dbReference>
<dbReference type="EMBL" id="SGPJ01000160">
    <property type="protein sequence ID" value="THG97583.1"/>
    <property type="molecule type" value="Genomic_DNA"/>
</dbReference>
<dbReference type="PANTHER" id="PTHR37994:SF1">
    <property type="entry name" value="ER TRANSPORTER 6TM N-TERMINAL DOMAIN-CONTAINING PROTEIN"/>
    <property type="match status" value="1"/>
</dbReference>
<gene>
    <name evidence="1" type="ORF">EW026_g4449</name>
</gene>
<reference evidence="1 2" key="1">
    <citation type="submission" date="2019-02" db="EMBL/GenBank/DDBJ databases">
        <title>Genome sequencing of the rare red list fungi Phlebia centrifuga.</title>
        <authorList>
            <person name="Buettner E."/>
            <person name="Kellner H."/>
        </authorList>
    </citation>
    <scope>NUCLEOTIDE SEQUENCE [LARGE SCALE GENOMIC DNA]</scope>
    <source>
        <strain evidence="1 2">DSM 108282</strain>
    </source>
</reference>
<dbReference type="AlphaFoldDB" id="A0A4S4KHF3"/>
<comment type="caution">
    <text evidence="1">The sequence shown here is derived from an EMBL/GenBank/DDBJ whole genome shotgun (WGS) entry which is preliminary data.</text>
</comment>
<sequence length="202" mass="23228">MEGVRDALYRTIEHFRNEGRHAVLDPYRCAFDPKHVGSPGGSVEAPPHKYLFHCYMYEYHTLQLGLLLASMLDEIVRLEQERKKARLWVPRISVFLLFWSSRWNGSADMDREDDEDPDIIQGMEAEMEADLGMTSRRDPDALPPSNRFEAIMYWVHHSITSLGGGNSVFALKAGLLTVILSLPYYIKSSAQFAYDQHFVWGM</sequence>
<evidence type="ECO:0000313" key="2">
    <source>
        <dbReference type="Proteomes" id="UP000309038"/>
    </source>
</evidence>
<name>A0A4S4KHF3_9APHY</name>
<protein>
    <submittedName>
        <fullName evidence="1">Uncharacterized protein</fullName>
    </submittedName>
</protein>
<dbReference type="PANTHER" id="PTHR37994">
    <property type="entry name" value="ARAE_2_N DOMAIN-CONTAINING PROTEIN-RELATED"/>
    <property type="match status" value="1"/>
</dbReference>
<accession>A0A4S4KHF3</accession>
<evidence type="ECO:0000313" key="1">
    <source>
        <dbReference type="EMBL" id="THG97583.1"/>
    </source>
</evidence>
<organism evidence="1 2">
    <name type="scientific">Hermanssonia centrifuga</name>
    <dbReference type="NCBI Taxonomy" id="98765"/>
    <lineage>
        <taxon>Eukaryota</taxon>
        <taxon>Fungi</taxon>
        <taxon>Dikarya</taxon>
        <taxon>Basidiomycota</taxon>
        <taxon>Agaricomycotina</taxon>
        <taxon>Agaricomycetes</taxon>
        <taxon>Polyporales</taxon>
        <taxon>Meruliaceae</taxon>
        <taxon>Hermanssonia</taxon>
    </lineage>
</organism>
<proteinExistence type="predicted"/>
<keyword evidence="2" id="KW-1185">Reference proteome</keyword>